<keyword evidence="5" id="KW-0949">S-adenosyl-L-methionine</keyword>
<keyword evidence="10" id="KW-1185">Reference proteome</keyword>
<keyword evidence="3 9" id="KW-0489">Methyltransferase</keyword>
<protein>
    <recommendedName>
        <fullName evidence="2">site-specific DNA-methyltransferase (adenine-specific)</fullName>
        <ecNumber evidence="2">2.1.1.72</ecNumber>
    </recommendedName>
</protein>
<dbReference type="PRINTS" id="PR00507">
    <property type="entry name" value="N12N6MTFRASE"/>
</dbReference>
<accession>A0A3A8PYR9</accession>
<organism evidence="9 10">
    <name type="scientific">Corallococcus interemptor</name>
    <dbReference type="NCBI Taxonomy" id="2316720"/>
    <lineage>
        <taxon>Bacteria</taxon>
        <taxon>Pseudomonadati</taxon>
        <taxon>Myxococcota</taxon>
        <taxon>Myxococcia</taxon>
        <taxon>Myxococcales</taxon>
        <taxon>Cystobacterineae</taxon>
        <taxon>Myxococcaceae</taxon>
        <taxon>Corallococcus</taxon>
    </lineage>
</organism>
<dbReference type="OrthoDB" id="9784823at2"/>
<dbReference type="Proteomes" id="UP000282656">
    <property type="component" value="Unassembled WGS sequence"/>
</dbReference>
<dbReference type="PROSITE" id="PS00092">
    <property type="entry name" value="N6_MTASE"/>
    <property type="match status" value="1"/>
</dbReference>
<evidence type="ECO:0000256" key="4">
    <source>
        <dbReference type="ARBA" id="ARBA00022679"/>
    </source>
</evidence>
<dbReference type="PANTHER" id="PTHR42933:SF4">
    <property type="entry name" value="TYPE I RESTRICTION ENZYME ECOKI METHYLASE SUBUNIT"/>
    <property type="match status" value="1"/>
</dbReference>
<dbReference type="Gene3D" id="1.20.1260.30">
    <property type="match status" value="1"/>
</dbReference>
<evidence type="ECO:0000256" key="7">
    <source>
        <dbReference type="ARBA" id="ARBA00047942"/>
    </source>
</evidence>
<dbReference type="CDD" id="cd02440">
    <property type="entry name" value="AdoMet_MTases"/>
    <property type="match status" value="1"/>
</dbReference>
<dbReference type="SUPFAM" id="SSF53335">
    <property type="entry name" value="S-adenosyl-L-methionine-dependent methyltransferases"/>
    <property type="match status" value="1"/>
</dbReference>
<proteinExistence type="inferred from homology"/>
<evidence type="ECO:0000313" key="10">
    <source>
        <dbReference type="Proteomes" id="UP000282656"/>
    </source>
</evidence>
<evidence type="ECO:0000256" key="1">
    <source>
        <dbReference type="ARBA" id="ARBA00006594"/>
    </source>
</evidence>
<evidence type="ECO:0000259" key="8">
    <source>
        <dbReference type="Pfam" id="PF02384"/>
    </source>
</evidence>
<dbReference type="GO" id="GO:0008170">
    <property type="term" value="F:N-methyltransferase activity"/>
    <property type="evidence" value="ECO:0007669"/>
    <property type="project" value="InterPro"/>
</dbReference>
<dbReference type="EC" id="2.1.1.72" evidence="2"/>
<sequence length="474" mass="53562">MNTNANELVQKLWNLCSLLREDGVTYHQYVAELAFVLFLKMAKETKQEDQLPKGYRWDDLARREGMDQLQFYKELLLHLGTKGSNRVQDIYANANTSLRHPKSLNALVKALDALDWYGVDRENLGDLYEGLLEKNATEVKSGAGQYFTPRPLVDAIIAVVKPQAGETVQDPASGTGGFLIAADRYVRSQTDNYFDLTEKQQAFQRRKAFYGVELVPETRRLALMNMALHDLEGELILGDTLSPVGRDLPKADIIITNPPFGTKKGGGKPERDDFTFPTSNKQFAFLEHVYRGLKAGGRAAVVVPDNVLFEENVGQEIRADLMDKCDLHTVLRLPTGIFYAQGVKTNVLFFTRGQKDKGNTKAVWFYDMRTNAPAYGKRTPFLRKHFDDFETAFGEDPYGKSKRKDQGSEGRFRKFSREQVEARGDNLDLLWLKSEELANADELLEPEIIAAEIKRQLQVALSELDALTVASEFE</sequence>
<dbReference type="InterPro" id="IPR051537">
    <property type="entry name" value="DNA_Adenine_Mtase"/>
</dbReference>
<dbReference type="PANTHER" id="PTHR42933">
    <property type="entry name" value="SLR6095 PROTEIN"/>
    <property type="match status" value="1"/>
</dbReference>
<evidence type="ECO:0000256" key="6">
    <source>
        <dbReference type="ARBA" id="ARBA00022747"/>
    </source>
</evidence>
<evidence type="ECO:0000256" key="5">
    <source>
        <dbReference type="ARBA" id="ARBA00022691"/>
    </source>
</evidence>
<dbReference type="EMBL" id="RAWM01000153">
    <property type="protein sequence ID" value="RKH60191.1"/>
    <property type="molecule type" value="Genomic_DNA"/>
</dbReference>
<dbReference type="InterPro" id="IPR029063">
    <property type="entry name" value="SAM-dependent_MTases_sf"/>
</dbReference>
<dbReference type="InterPro" id="IPR002052">
    <property type="entry name" value="DNA_methylase_N6_adenine_CS"/>
</dbReference>
<dbReference type="GO" id="GO:0003677">
    <property type="term" value="F:DNA binding"/>
    <property type="evidence" value="ECO:0007669"/>
    <property type="project" value="InterPro"/>
</dbReference>
<dbReference type="RefSeq" id="WP_120551904.1">
    <property type="nucleotide sequence ID" value="NZ_RAWM01000153.1"/>
</dbReference>
<comment type="catalytic activity">
    <reaction evidence="7">
        <text>a 2'-deoxyadenosine in DNA + S-adenosyl-L-methionine = an N(6)-methyl-2'-deoxyadenosine in DNA + S-adenosyl-L-homocysteine + H(+)</text>
        <dbReference type="Rhea" id="RHEA:15197"/>
        <dbReference type="Rhea" id="RHEA-COMP:12418"/>
        <dbReference type="Rhea" id="RHEA-COMP:12419"/>
        <dbReference type="ChEBI" id="CHEBI:15378"/>
        <dbReference type="ChEBI" id="CHEBI:57856"/>
        <dbReference type="ChEBI" id="CHEBI:59789"/>
        <dbReference type="ChEBI" id="CHEBI:90615"/>
        <dbReference type="ChEBI" id="CHEBI:90616"/>
        <dbReference type="EC" id="2.1.1.72"/>
    </reaction>
</comment>
<dbReference type="InterPro" id="IPR038333">
    <property type="entry name" value="T1MK-like_N_sf"/>
</dbReference>
<feature type="domain" description="DNA methylase adenine-specific" evidence="8">
    <location>
        <begin position="121"/>
        <end position="425"/>
    </location>
</feature>
<evidence type="ECO:0000313" key="9">
    <source>
        <dbReference type="EMBL" id="RKH60191.1"/>
    </source>
</evidence>
<evidence type="ECO:0000256" key="3">
    <source>
        <dbReference type="ARBA" id="ARBA00022603"/>
    </source>
</evidence>
<gene>
    <name evidence="9" type="ORF">D7X96_34040</name>
</gene>
<dbReference type="InterPro" id="IPR003356">
    <property type="entry name" value="DNA_methylase_A-5"/>
</dbReference>
<dbReference type="GO" id="GO:0032259">
    <property type="term" value="P:methylation"/>
    <property type="evidence" value="ECO:0007669"/>
    <property type="project" value="UniProtKB-KW"/>
</dbReference>
<keyword evidence="4 9" id="KW-0808">Transferase</keyword>
<evidence type="ECO:0000256" key="2">
    <source>
        <dbReference type="ARBA" id="ARBA00011900"/>
    </source>
</evidence>
<name>A0A3A8PYR9_9BACT</name>
<dbReference type="Pfam" id="PF02384">
    <property type="entry name" value="N6_Mtase"/>
    <property type="match status" value="1"/>
</dbReference>
<dbReference type="Gene3D" id="3.40.50.150">
    <property type="entry name" value="Vaccinia Virus protein VP39"/>
    <property type="match status" value="1"/>
</dbReference>
<comment type="similarity">
    <text evidence="1">Belongs to the N(4)/N(6)-methyltransferase family.</text>
</comment>
<dbReference type="AlphaFoldDB" id="A0A3A8PYR9"/>
<comment type="caution">
    <text evidence="9">The sequence shown here is derived from an EMBL/GenBank/DDBJ whole genome shotgun (WGS) entry which is preliminary data.</text>
</comment>
<reference evidence="10" key="1">
    <citation type="submission" date="2018-09" db="EMBL/GenBank/DDBJ databases">
        <authorList>
            <person name="Livingstone P.G."/>
            <person name="Whitworth D.E."/>
        </authorList>
    </citation>
    <scope>NUCLEOTIDE SEQUENCE [LARGE SCALE GENOMIC DNA]</scope>
    <source>
        <strain evidence="10">AB047A</strain>
    </source>
</reference>
<dbReference type="GO" id="GO:0009307">
    <property type="term" value="P:DNA restriction-modification system"/>
    <property type="evidence" value="ECO:0007669"/>
    <property type="project" value="UniProtKB-KW"/>
</dbReference>
<keyword evidence="6" id="KW-0680">Restriction system</keyword>
<dbReference type="GO" id="GO:0009007">
    <property type="term" value="F:site-specific DNA-methyltransferase (adenine-specific) activity"/>
    <property type="evidence" value="ECO:0007669"/>
    <property type="project" value="UniProtKB-EC"/>
</dbReference>